<proteinExistence type="predicted"/>
<evidence type="ECO:0000313" key="3">
    <source>
        <dbReference type="Proteomes" id="UP000192639"/>
    </source>
</evidence>
<comment type="caution">
    <text evidence="2">The sequence shown here is derived from an EMBL/GenBank/DDBJ whole genome shotgun (WGS) entry which is preliminary data.</text>
</comment>
<feature type="chain" id="PRO_5011965565" description="Secreted protein" evidence="1">
    <location>
        <begin position="22"/>
        <end position="92"/>
    </location>
</feature>
<sequence>MALPVSSVLHFLACYSLHTCSRDSLQSNSCYQNSHQASCQGHCISDYQRHLSHSDQDMASLNCAQMSPCYQDTSSDCWPHCLQCALLYHFAC</sequence>
<evidence type="ECO:0000256" key="1">
    <source>
        <dbReference type="SAM" id="SignalP"/>
    </source>
</evidence>
<dbReference type="Proteomes" id="UP000192639">
    <property type="component" value="Unassembled WGS sequence"/>
</dbReference>
<dbReference type="EMBL" id="LWDP01000125">
    <property type="protein sequence ID" value="ORD93268.1"/>
    <property type="molecule type" value="Genomic_DNA"/>
</dbReference>
<keyword evidence="3" id="KW-1185">Reference proteome</keyword>
<dbReference type="AlphaFoldDB" id="A0A1Y1S4E8"/>
<reference evidence="2 3" key="1">
    <citation type="journal article" date="2017" name="Environ. Microbiol.">
        <title>Decay of the glycolytic pathway and adaptation to intranuclear parasitism within Enterocytozoonidae microsporidia.</title>
        <authorList>
            <person name="Wiredu Boakye D."/>
            <person name="Jaroenlak P."/>
            <person name="Prachumwat A."/>
            <person name="Williams T.A."/>
            <person name="Bateman K.S."/>
            <person name="Itsathitphaisarn O."/>
            <person name="Sritunyalucksana K."/>
            <person name="Paszkiewicz K.H."/>
            <person name="Moore K.A."/>
            <person name="Stentiford G.D."/>
            <person name="Williams B.A."/>
        </authorList>
    </citation>
    <scope>NUCLEOTIDE SEQUENCE [LARGE SCALE GENOMIC DNA]</scope>
    <source>
        <strain evidence="2 3">GB1</strain>
    </source>
</reference>
<evidence type="ECO:0008006" key="4">
    <source>
        <dbReference type="Google" id="ProtNLM"/>
    </source>
</evidence>
<dbReference type="VEuPathDB" id="MicrosporidiaDB:ECANGB1_2732"/>
<evidence type="ECO:0000313" key="2">
    <source>
        <dbReference type="EMBL" id="ORD93268.1"/>
    </source>
</evidence>
<gene>
    <name evidence="2" type="ORF">ECANGB1_2732</name>
</gene>
<accession>A0A1Y1S4E8</accession>
<organism evidence="2 3">
    <name type="scientific">Enterospora canceri</name>
    <dbReference type="NCBI Taxonomy" id="1081671"/>
    <lineage>
        <taxon>Eukaryota</taxon>
        <taxon>Fungi</taxon>
        <taxon>Fungi incertae sedis</taxon>
        <taxon>Microsporidia</taxon>
        <taxon>Enterocytozoonidae</taxon>
        <taxon>Enterospora</taxon>
    </lineage>
</organism>
<name>A0A1Y1S4E8_9MICR</name>
<protein>
    <recommendedName>
        <fullName evidence="4">Secreted protein</fullName>
    </recommendedName>
</protein>
<feature type="signal peptide" evidence="1">
    <location>
        <begin position="1"/>
        <end position="21"/>
    </location>
</feature>
<keyword evidence="1" id="KW-0732">Signal</keyword>